<organism evidence="4 5">
    <name type="scientific">Discina gigas</name>
    <dbReference type="NCBI Taxonomy" id="1032678"/>
    <lineage>
        <taxon>Eukaryota</taxon>
        <taxon>Fungi</taxon>
        <taxon>Dikarya</taxon>
        <taxon>Ascomycota</taxon>
        <taxon>Pezizomycotina</taxon>
        <taxon>Pezizomycetes</taxon>
        <taxon>Pezizales</taxon>
        <taxon>Discinaceae</taxon>
        <taxon>Discina</taxon>
    </lineage>
</organism>
<evidence type="ECO:0000259" key="3">
    <source>
        <dbReference type="PROSITE" id="PS50053"/>
    </source>
</evidence>
<keyword evidence="2" id="KW-0812">Transmembrane</keyword>
<dbReference type="PROSITE" id="PS50053">
    <property type="entry name" value="UBIQUITIN_2"/>
    <property type="match status" value="1"/>
</dbReference>
<dbReference type="InterPro" id="IPR000626">
    <property type="entry name" value="Ubiquitin-like_dom"/>
</dbReference>
<dbReference type="InterPro" id="IPR025390">
    <property type="entry name" value="Dsc3_C"/>
</dbReference>
<sequence length="279" mass="30339">MGEPSSSSLRTRSAAASFAIPEAPPSPLSLNIRFAIALPDLPIFIPSAATTTVSALKRQIRDTLPTEQSRRRLRLIHSGKVLTDSATLASQISAPKAPPKSTSVKGKEKATAQEDEEERLKRVVYIHCSVGDELSDEELVEEAEDKAGKTAPVAAPPRTTLPQPLGFDRLLSAGFTESDVASLRSQFNRLHGYNRDEEENSRLLEDRWIDESAGQGAELADGSPAGSYEDMFVGTAIGFFWPVAIFLMREEGVFTKRRQMAIVAGLLVNLAFSVLRISS</sequence>
<gene>
    <name evidence="4" type="ORF">Q9L58_008599</name>
</gene>
<evidence type="ECO:0000313" key="5">
    <source>
        <dbReference type="Proteomes" id="UP001447188"/>
    </source>
</evidence>
<dbReference type="InterPro" id="IPR019413">
    <property type="entry name" value="Dsc3_ub-like_dom"/>
</dbReference>
<keyword evidence="2" id="KW-0472">Membrane</keyword>
<keyword evidence="2" id="KW-1133">Transmembrane helix</keyword>
<accession>A0ABR3G9E7</accession>
<feature type="transmembrane region" description="Helical" evidence="2">
    <location>
        <begin position="260"/>
        <end position="278"/>
    </location>
</feature>
<keyword evidence="5" id="KW-1185">Reference proteome</keyword>
<dbReference type="InterPro" id="IPR029071">
    <property type="entry name" value="Ubiquitin-like_domsf"/>
</dbReference>
<dbReference type="Pfam" id="PF10302">
    <property type="entry name" value="Dsc3_N"/>
    <property type="match status" value="1"/>
</dbReference>
<dbReference type="SUPFAM" id="SSF54236">
    <property type="entry name" value="Ubiquitin-like"/>
    <property type="match status" value="1"/>
</dbReference>
<name>A0ABR3G9E7_9PEZI</name>
<feature type="domain" description="Ubiquitin-like" evidence="3">
    <location>
        <begin position="28"/>
        <end position="90"/>
    </location>
</feature>
<dbReference type="Proteomes" id="UP001447188">
    <property type="component" value="Unassembled WGS sequence"/>
</dbReference>
<evidence type="ECO:0000256" key="2">
    <source>
        <dbReference type="SAM" id="Phobius"/>
    </source>
</evidence>
<dbReference type="PANTHER" id="PTHR28049">
    <property type="entry name" value="TRANSMEMBRANE PROTEIN YOR223W"/>
    <property type="match status" value="1"/>
</dbReference>
<dbReference type="Gene3D" id="3.10.20.90">
    <property type="entry name" value="Phosphatidylinositol 3-kinase Catalytic Subunit, Chain A, domain 1"/>
    <property type="match status" value="1"/>
</dbReference>
<reference evidence="4 5" key="1">
    <citation type="submission" date="2024-02" db="EMBL/GenBank/DDBJ databases">
        <title>Discinaceae phylogenomics.</title>
        <authorList>
            <person name="Dirks A.C."/>
            <person name="James T.Y."/>
        </authorList>
    </citation>
    <scope>NUCLEOTIDE SEQUENCE [LARGE SCALE GENOMIC DNA]</scope>
    <source>
        <strain evidence="4 5">ACD0624</strain>
    </source>
</reference>
<evidence type="ECO:0000313" key="4">
    <source>
        <dbReference type="EMBL" id="KAL0632493.1"/>
    </source>
</evidence>
<proteinExistence type="predicted"/>
<feature type="region of interest" description="Disordered" evidence="1">
    <location>
        <begin position="89"/>
        <end position="115"/>
    </location>
</feature>
<comment type="caution">
    <text evidence="4">The sequence shown here is derived from an EMBL/GenBank/DDBJ whole genome shotgun (WGS) entry which is preliminary data.</text>
</comment>
<dbReference type="Pfam" id="PF13373">
    <property type="entry name" value="Dsc3_C"/>
    <property type="match status" value="1"/>
</dbReference>
<dbReference type="EMBL" id="JBBBZM010000165">
    <property type="protein sequence ID" value="KAL0632493.1"/>
    <property type="molecule type" value="Genomic_DNA"/>
</dbReference>
<feature type="transmembrane region" description="Helical" evidence="2">
    <location>
        <begin position="231"/>
        <end position="248"/>
    </location>
</feature>
<dbReference type="InterPro" id="IPR045226">
    <property type="entry name" value="Dsc3"/>
</dbReference>
<dbReference type="PANTHER" id="PTHR28049:SF1">
    <property type="entry name" value="DSC E3 UBIQUITIN LIGASE COMPLEX SUBUNIT 3"/>
    <property type="match status" value="1"/>
</dbReference>
<protein>
    <recommendedName>
        <fullName evidence="3">Ubiquitin-like domain-containing protein</fullName>
    </recommendedName>
</protein>
<evidence type="ECO:0000256" key="1">
    <source>
        <dbReference type="SAM" id="MobiDB-lite"/>
    </source>
</evidence>